<name>A0A1M4X7H4_9LACT</name>
<reference evidence="5 6" key="1">
    <citation type="submission" date="2016-11" db="EMBL/GenBank/DDBJ databases">
        <authorList>
            <person name="Jaros S."/>
            <person name="Januszkiewicz K."/>
            <person name="Wedrychowicz H."/>
        </authorList>
    </citation>
    <scope>NUCLEOTIDE SEQUENCE [LARGE SCALE GENOMIC DNA]</scope>
    <source>
        <strain evidence="5 6">DSM 15692</strain>
    </source>
</reference>
<sequence>MINNTTLVGRLTRDPELRYTGSGIAVVSFNLAVERNYTNAQGERETDFINCVAWRGLAETLANFSVKGSLIGITGSIQTRNYQNNEGRTIYITEVVADNFQMLEPKSVTDNRRNQTGGGQQAGNSNYGNNSNSSNNNYSNNNQSQQSNNNASNSNASNKNASNDNPFANIDFGNNEDPFESNEDVTDISDDDLPF</sequence>
<keyword evidence="2" id="KW-0227">DNA damage</keyword>
<dbReference type="GO" id="GO:0009295">
    <property type="term" value="C:nucleoid"/>
    <property type="evidence" value="ECO:0007669"/>
    <property type="project" value="TreeGrafter"/>
</dbReference>
<keyword evidence="6" id="KW-1185">Reference proteome</keyword>
<dbReference type="SUPFAM" id="SSF50249">
    <property type="entry name" value="Nucleic acid-binding proteins"/>
    <property type="match status" value="1"/>
</dbReference>
<dbReference type="Gene3D" id="2.40.50.140">
    <property type="entry name" value="Nucleic acid-binding proteins"/>
    <property type="match status" value="1"/>
</dbReference>
<keyword evidence="2" id="KW-0234">DNA repair</keyword>
<evidence type="ECO:0000313" key="6">
    <source>
        <dbReference type="Proteomes" id="UP000184128"/>
    </source>
</evidence>
<dbReference type="EMBL" id="FQUF01000019">
    <property type="protein sequence ID" value="SHE89365.1"/>
    <property type="molecule type" value="Genomic_DNA"/>
</dbReference>
<dbReference type="InterPro" id="IPR000424">
    <property type="entry name" value="Primosome_PriB/ssb"/>
</dbReference>
<dbReference type="CDD" id="cd04496">
    <property type="entry name" value="SSB_OBF"/>
    <property type="match status" value="1"/>
</dbReference>
<keyword evidence="2" id="KW-0235">DNA replication</keyword>
<feature type="compositionally biased region" description="Acidic residues" evidence="4">
    <location>
        <begin position="177"/>
        <end position="195"/>
    </location>
</feature>
<feature type="region of interest" description="Disordered" evidence="4">
    <location>
        <begin position="105"/>
        <end position="195"/>
    </location>
</feature>
<dbReference type="NCBIfam" id="TIGR00621">
    <property type="entry name" value="ssb"/>
    <property type="match status" value="1"/>
</dbReference>
<dbReference type="InterPro" id="IPR012340">
    <property type="entry name" value="NA-bd_OB-fold"/>
</dbReference>
<feature type="short sequence motif" description="Important for interaction with partner proteins" evidence="2">
    <location>
        <begin position="190"/>
        <end position="195"/>
    </location>
</feature>
<evidence type="ECO:0000256" key="2">
    <source>
        <dbReference type="HAMAP-Rule" id="MF_00984"/>
    </source>
</evidence>
<dbReference type="STRING" id="1121025.SAMN02745249_01375"/>
<dbReference type="PANTHER" id="PTHR10302">
    <property type="entry name" value="SINGLE-STRANDED DNA-BINDING PROTEIN"/>
    <property type="match status" value="1"/>
</dbReference>
<feature type="compositionally biased region" description="Low complexity" evidence="4">
    <location>
        <begin position="122"/>
        <end position="163"/>
    </location>
</feature>
<dbReference type="Pfam" id="PF00436">
    <property type="entry name" value="SSB"/>
    <property type="match status" value="1"/>
</dbReference>
<dbReference type="Proteomes" id="UP000184128">
    <property type="component" value="Unassembled WGS sequence"/>
</dbReference>
<proteinExistence type="inferred from homology"/>
<dbReference type="GO" id="GO:0006260">
    <property type="term" value="P:DNA replication"/>
    <property type="evidence" value="ECO:0007669"/>
    <property type="project" value="UniProtKB-UniRule"/>
</dbReference>
<evidence type="ECO:0000313" key="5">
    <source>
        <dbReference type="EMBL" id="SHE89365.1"/>
    </source>
</evidence>
<dbReference type="GO" id="GO:0006281">
    <property type="term" value="P:DNA repair"/>
    <property type="evidence" value="ECO:0007669"/>
    <property type="project" value="UniProtKB-UniRule"/>
</dbReference>
<dbReference type="GO" id="GO:0003697">
    <property type="term" value="F:single-stranded DNA binding"/>
    <property type="evidence" value="ECO:0007669"/>
    <property type="project" value="UniProtKB-UniRule"/>
</dbReference>
<comment type="subunit">
    <text evidence="2">Homotetramer.</text>
</comment>
<evidence type="ECO:0000256" key="1">
    <source>
        <dbReference type="ARBA" id="ARBA00023125"/>
    </source>
</evidence>
<dbReference type="PANTHER" id="PTHR10302:SF27">
    <property type="entry name" value="SINGLE-STRANDED DNA-BINDING PROTEIN"/>
    <property type="match status" value="1"/>
</dbReference>
<gene>
    <name evidence="5" type="ORF">SAMN02745249_01375</name>
</gene>
<keyword evidence="2" id="KW-0233">DNA recombination</keyword>
<dbReference type="RefSeq" id="WP_073298123.1">
    <property type="nucleotide sequence ID" value="NZ_FQUF01000019.1"/>
</dbReference>
<dbReference type="GO" id="GO:0006310">
    <property type="term" value="P:DNA recombination"/>
    <property type="evidence" value="ECO:0007669"/>
    <property type="project" value="UniProtKB-UniRule"/>
</dbReference>
<accession>A0A1M4X7H4</accession>
<keyword evidence="1 2" id="KW-0238">DNA-binding</keyword>
<comment type="caution">
    <text evidence="2">Lacks conserved residue(s) required for the propagation of feature annotation.</text>
</comment>
<evidence type="ECO:0000256" key="3">
    <source>
        <dbReference type="RuleBase" id="RU000524"/>
    </source>
</evidence>
<protein>
    <recommendedName>
        <fullName evidence="2 3">Single-stranded DNA-binding protein</fullName>
        <shortName evidence="2">SSB</shortName>
    </recommendedName>
</protein>
<evidence type="ECO:0000256" key="4">
    <source>
        <dbReference type="SAM" id="MobiDB-lite"/>
    </source>
</evidence>
<dbReference type="InterPro" id="IPR011344">
    <property type="entry name" value="ssDNA-bd"/>
</dbReference>
<dbReference type="AlphaFoldDB" id="A0A1M4X7H4"/>
<dbReference type="HAMAP" id="MF_00984">
    <property type="entry name" value="SSB"/>
    <property type="match status" value="1"/>
</dbReference>
<comment type="function">
    <text evidence="2">Plays an important role in DNA replication, recombination and repair. Binds to ssDNA and to an array of partner proteins to recruit them to their sites of action during DNA metabolism.</text>
</comment>
<dbReference type="OrthoDB" id="9809878at2"/>
<dbReference type="PROSITE" id="PS50935">
    <property type="entry name" value="SSB"/>
    <property type="match status" value="1"/>
</dbReference>
<organism evidence="5 6">
    <name type="scientific">Atopostipes suicloacalis DSM 15692</name>
    <dbReference type="NCBI Taxonomy" id="1121025"/>
    <lineage>
        <taxon>Bacteria</taxon>
        <taxon>Bacillati</taxon>
        <taxon>Bacillota</taxon>
        <taxon>Bacilli</taxon>
        <taxon>Lactobacillales</taxon>
        <taxon>Carnobacteriaceae</taxon>
        <taxon>Atopostipes</taxon>
    </lineage>
</organism>